<proteinExistence type="predicted"/>
<dbReference type="Pfam" id="PF07730">
    <property type="entry name" value="HisKA_3"/>
    <property type="match status" value="1"/>
</dbReference>
<name>A0A939JRB3_9ACTN</name>
<keyword evidence="8" id="KW-0902">Two-component regulatory system</keyword>
<evidence type="ECO:0000313" key="13">
    <source>
        <dbReference type="Proteomes" id="UP000664781"/>
    </source>
</evidence>
<dbReference type="GO" id="GO:0005524">
    <property type="term" value="F:ATP binding"/>
    <property type="evidence" value="ECO:0007669"/>
    <property type="project" value="UniProtKB-KW"/>
</dbReference>
<dbReference type="SUPFAM" id="SSF55874">
    <property type="entry name" value="ATPase domain of HSP90 chaperone/DNA topoisomerase II/histidine kinase"/>
    <property type="match status" value="1"/>
</dbReference>
<keyword evidence="3" id="KW-0597">Phosphoprotein</keyword>
<dbReference type="PANTHER" id="PTHR24421">
    <property type="entry name" value="NITRATE/NITRITE SENSOR PROTEIN NARX-RELATED"/>
    <property type="match status" value="1"/>
</dbReference>
<keyword evidence="13" id="KW-1185">Reference proteome</keyword>
<dbReference type="Pfam" id="PF02518">
    <property type="entry name" value="HATPase_c"/>
    <property type="match status" value="1"/>
</dbReference>
<dbReference type="CDD" id="cd16917">
    <property type="entry name" value="HATPase_UhpB-NarQ-NarX-like"/>
    <property type="match status" value="1"/>
</dbReference>
<evidence type="ECO:0000256" key="5">
    <source>
        <dbReference type="ARBA" id="ARBA00022741"/>
    </source>
</evidence>
<feature type="transmembrane region" description="Helical" evidence="9">
    <location>
        <begin position="98"/>
        <end position="114"/>
    </location>
</feature>
<evidence type="ECO:0000256" key="9">
    <source>
        <dbReference type="SAM" id="Phobius"/>
    </source>
</evidence>
<keyword evidence="9" id="KW-0812">Transmembrane</keyword>
<keyword evidence="5" id="KW-0547">Nucleotide-binding</keyword>
<dbReference type="GO" id="GO:0046983">
    <property type="term" value="F:protein dimerization activity"/>
    <property type="evidence" value="ECO:0007669"/>
    <property type="project" value="InterPro"/>
</dbReference>
<dbReference type="EC" id="2.7.13.3" evidence="2"/>
<evidence type="ECO:0000259" key="10">
    <source>
        <dbReference type="Pfam" id="PF02518"/>
    </source>
</evidence>
<dbReference type="InterPro" id="IPR011712">
    <property type="entry name" value="Sig_transdc_His_kin_sub3_dim/P"/>
</dbReference>
<feature type="domain" description="Signal transduction histidine kinase subgroup 3 dimerisation and phosphoacceptor" evidence="11">
    <location>
        <begin position="222"/>
        <end position="287"/>
    </location>
</feature>
<feature type="transmembrane region" description="Helical" evidence="9">
    <location>
        <begin position="126"/>
        <end position="143"/>
    </location>
</feature>
<dbReference type="GO" id="GO:0016020">
    <property type="term" value="C:membrane"/>
    <property type="evidence" value="ECO:0007669"/>
    <property type="project" value="InterPro"/>
</dbReference>
<gene>
    <name evidence="12" type="ORF">J1792_27985</name>
</gene>
<keyword evidence="9" id="KW-1133">Transmembrane helix</keyword>
<feature type="domain" description="Histidine kinase/HSP90-like ATPase" evidence="10">
    <location>
        <begin position="334"/>
        <end position="425"/>
    </location>
</feature>
<evidence type="ECO:0000256" key="4">
    <source>
        <dbReference type="ARBA" id="ARBA00022679"/>
    </source>
</evidence>
<dbReference type="InterPro" id="IPR036890">
    <property type="entry name" value="HATPase_C_sf"/>
</dbReference>
<protein>
    <recommendedName>
        <fullName evidence="2">histidine kinase</fullName>
        <ecNumber evidence="2">2.7.13.3</ecNumber>
    </recommendedName>
</protein>
<evidence type="ECO:0000256" key="6">
    <source>
        <dbReference type="ARBA" id="ARBA00022777"/>
    </source>
</evidence>
<keyword evidence="9" id="KW-0472">Membrane</keyword>
<evidence type="ECO:0000256" key="2">
    <source>
        <dbReference type="ARBA" id="ARBA00012438"/>
    </source>
</evidence>
<reference evidence="12" key="1">
    <citation type="submission" date="2021-03" db="EMBL/GenBank/DDBJ databases">
        <title>Streptomyces strains.</title>
        <authorList>
            <person name="Lund M.B."/>
            <person name="Toerring T."/>
        </authorList>
    </citation>
    <scope>NUCLEOTIDE SEQUENCE</scope>
    <source>
        <strain evidence="12">JCM 4242</strain>
    </source>
</reference>
<dbReference type="InterPro" id="IPR050482">
    <property type="entry name" value="Sensor_HK_TwoCompSys"/>
</dbReference>
<evidence type="ECO:0000256" key="3">
    <source>
        <dbReference type="ARBA" id="ARBA00022553"/>
    </source>
</evidence>
<dbReference type="AlphaFoldDB" id="A0A939JRB3"/>
<feature type="transmembrane region" description="Helical" evidence="9">
    <location>
        <begin position="70"/>
        <end position="91"/>
    </location>
</feature>
<evidence type="ECO:0000256" key="7">
    <source>
        <dbReference type="ARBA" id="ARBA00022840"/>
    </source>
</evidence>
<dbReference type="Proteomes" id="UP000664781">
    <property type="component" value="Unassembled WGS sequence"/>
</dbReference>
<dbReference type="EMBL" id="JAFMOF010000004">
    <property type="protein sequence ID" value="MBO0656443.1"/>
    <property type="molecule type" value="Genomic_DNA"/>
</dbReference>
<evidence type="ECO:0000256" key="8">
    <source>
        <dbReference type="ARBA" id="ARBA00023012"/>
    </source>
</evidence>
<dbReference type="Gene3D" id="3.30.565.10">
    <property type="entry name" value="Histidine kinase-like ATPase, C-terminal domain"/>
    <property type="match status" value="1"/>
</dbReference>
<dbReference type="PANTHER" id="PTHR24421:SF10">
    <property type="entry name" value="NITRATE_NITRITE SENSOR PROTEIN NARQ"/>
    <property type="match status" value="1"/>
</dbReference>
<dbReference type="Gene3D" id="1.20.5.1930">
    <property type="match status" value="1"/>
</dbReference>
<keyword evidence="7" id="KW-0067">ATP-binding</keyword>
<dbReference type="InterPro" id="IPR003594">
    <property type="entry name" value="HATPase_dom"/>
</dbReference>
<evidence type="ECO:0000313" key="12">
    <source>
        <dbReference type="EMBL" id="MBO0656443.1"/>
    </source>
</evidence>
<sequence>MGGAKAGAEKVSRRLSRALAAVPRALREDLFTLARDPLPRQAWLGRLPHAHVVLFAVAVGVANLSEYERAIQWAPLFVELLIAVQASAVVLVMSRPVAAWWLSTGALFLIAYAGDNRVGHDMLWPWSISGVALQTMLLFLLALRVRPRVAAEALAITVLAGVANMELADHDHNQVLTRAVGYLVGAVVVGASLRTGRVARTRLVEQEVLTTEERARRTLLEERNRIARELHDVVAHHMSVISIQAQVAPHLVRDPSDELRENLAGIRQNALEALTELRQVLGVLRSEDATADGARHAPQPGLDRLDELVDNVRGAGVTVEVRRSGEVRPLSPGVELSAFRIAQEALSNAMRHAPGASVRVDVGYGPAALTLRVANTAPARPARPSPGAGHGLLGMRERAAMLGGDLVTGPAPGGGYEVMAELPTPTAEDAHA</sequence>
<keyword evidence="4" id="KW-0808">Transferase</keyword>
<evidence type="ECO:0000256" key="1">
    <source>
        <dbReference type="ARBA" id="ARBA00000085"/>
    </source>
</evidence>
<organism evidence="12 13">
    <name type="scientific">Streptomyces triculaminicus</name>
    <dbReference type="NCBI Taxonomy" id="2816232"/>
    <lineage>
        <taxon>Bacteria</taxon>
        <taxon>Bacillati</taxon>
        <taxon>Actinomycetota</taxon>
        <taxon>Actinomycetes</taxon>
        <taxon>Kitasatosporales</taxon>
        <taxon>Streptomycetaceae</taxon>
        <taxon>Streptomyces</taxon>
    </lineage>
</organism>
<keyword evidence="6 12" id="KW-0418">Kinase</keyword>
<dbReference type="GO" id="GO:0000155">
    <property type="term" value="F:phosphorelay sensor kinase activity"/>
    <property type="evidence" value="ECO:0007669"/>
    <property type="project" value="InterPro"/>
</dbReference>
<comment type="caution">
    <text evidence="12">The sequence shown here is derived from an EMBL/GenBank/DDBJ whole genome shotgun (WGS) entry which is preliminary data.</text>
</comment>
<evidence type="ECO:0000259" key="11">
    <source>
        <dbReference type="Pfam" id="PF07730"/>
    </source>
</evidence>
<feature type="transmembrane region" description="Helical" evidence="9">
    <location>
        <begin position="43"/>
        <end position="64"/>
    </location>
</feature>
<accession>A0A939JRB3</accession>
<comment type="catalytic activity">
    <reaction evidence="1">
        <text>ATP + protein L-histidine = ADP + protein N-phospho-L-histidine.</text>
        <dbReference type="EC" id="2.7.13.3"/>
    </reaction>
</comment>